<keyword evidence="2" id="KW-0645">Protease</keyword>
<dbReference type="RefSeq" id="WP_003337868.1">
    <property type="nucleotide sequence ID" value="NZ_CP007806.1"/>
</dbReference>
<dbReference type="Pfam" id="PF03576">
    <property type="entry name" value="Peptidase_S58"/>
    <property type="match status" value="1"/>
</dbReference>
<sequence length="329" mass="33891">MTATIGSIVDIKGIKVGHQQDEEALTGCTVLLMEEGAVCGVDVRGSAPGTRETDLLSPINKVDQVHAICLSGGSAFGLDVASGVMRYLEEQGIGLDVKVAKVPIVPAAVLFDLAIGDASIRPTMAMGYEAAKQASEQVFAEGNIGAGCGATVGKMAGFERAMKGGLGTASRELSNGLVIGAIVAVNAVGEVRCPVTGARLAGVRGENEELLDIYDCMEKASFQFIPTGANTTIGVVACNASLTKSEANKVAQMAHDGLARTIYPIHTMHDGDTIFAIGTGEVQASVDVIGALAAEVLAEAVVRAIKAAEPAGTIPSYRSRQVEKAKMIF</sequence>
<organism evidence="2 3">
    <name type="scientific">Brevibacillus laterosporus LMG 15441</name>
    <dbReference type="NCBI Taxonomy" id="1042163"/>
    <lineage>
        <taxon>Bacteria</taxon>
        <taxon>Bacillati</taxon>
        <taxon>Bacillota</taxon>
        <taxon>Bacilli</taxon>
        <taxon>Bacillales</taxon>
        <taxon>Paenibacillaceae</taxon>
        <taxon>Brevibacillus</taxon>
    </lineage>
</organism>
<dbReference type="Gene3D" id="3.60.70.12">
    <property type="entry name" value="L-amino peptidase D-ALA esterase/amidase"/>
    <property type="match status" value="1"/>
</dbReference>
<keyword evidence="3" id="KW-1185">Reference proteome</keyword>
<accession>A0A075R080</accession>
<evidence type="ECO:0000313" key="3">
    <source>
        <dbReference type="Proteomes" id="UP000005850"/>
    </source>
</evidence>
<dbReference type="InterPro" id="IPR005321">
    <property type="entry name" value="Peptidase_S58_DmpA"/>
</dbReference>
<keyword evidence="2" id="KW-0031">Aminopeptidase</keyword>
<name>A0A075R080_BRELA</name>
<comment type="similarity">
    <text evidence="1">Belongs to the peptidase S58 family.</text>
</comment>
<evidence type="ECO:0000256" key="1">
    <source>
        <dbReference type="ARBA" id="ARBA00007068"/>
    </source>
</evidence>
<dbReference type="EMBL" id="CP007806">
    <property type="protein sequence ID" value="AIG26022.1"/>
    <property type="molecule type" value="Genomic_DNA"/>
</dbReference>
<proteinExistence type="inferred from homology"/>
<dbReference type="AlphaFoldDB" id="A0A075R080"/>
<keyword evidence="2" id="KW-0378">Hydrolase</keyword>
<dbReference type="Proteomes" id="UP000005850">
    <property type="component" value="Chromosome"/>
</dbReference>
<dbReference type="PANTHER" id="PTHR36512:SF3">
    <property type="entry name" value="BLR5678 PROTEIN"/>
    <property type="match status" value="1"/>
</dbReference>
<dbReference type="PANTHER" id="PTHR36512">
    <property type="entry name" value="D-AMINOPEPTIDASE"/>
    <property type="match status" value="1"/>
</dbReference>
<reference evidence="2 3" key="1">
    <citation type="journal article" date="2011" name="J. Bacteriol.">
        <title>Genome sequence of Brevibacillus laterosporus LMG 15441, a pathogen of invertebrates.</title>
        <authorList>
            <person name="Djukic M."/>
            <person name="Poehlein A."/>
            <person name="Thurmer A."/>
            <person name="Daniel R."/>
        </authorList>
    </citation>
    <scope>NUCLEOTIDE SEQUENCE [LARGE SCALE GENOMIC DNA]</scope>
    <source>
        <strain evidence="2 3">LMG 15441</strain>
    </source>
</reference>
<protein>
    <submittedName>
        <fullName evidence="2">L-aminopeptidase/D-esterase</fullName>
    </submittedName>
</protein>
<dbReference type="KEGG" id="blr:BRLA_c016980"/>
<dbReference type="HOGENOM" id="CLU_044458_1_0_9"/>
<gene>
    <name evidence="2" type="ORF">BRLA_c016980</name>
</gene>
<dbReference type="InterPro" id="IPR016117">
    <property type="entry name" value="ArgJ-like_dom_sf"/>
</dbReference>
<dbReference type="CDD" id="cd02252">
    <property type="entry name" value="nylC_like"/>
    <property type="match status" value="1"/>
</dbReference>
<dbReference type="eggNOG" id="COG3191">
    <property type="taxonomic scope" value="Bacteria"/>
</dbReference>
<evidence type="ECO:0000313" key="2">
    <source>
        <dbReference type="EMBL" id="AIG26022.1"/>
    </source>
</evidence>
<dbReference type="GO" id="GO:0004177">
    <property type="term" value="F:aminopeptidase activity"/>
    <property type="evidence" value="ECO:0007669"/>
    <property type="project" value="UniProtKB-KW"/>
</dbReference>
<dbReference type="SUPFAM" id="SSF56266">
    <property type="entry name" value="DmpA/ArgJ-like"/>
    <property type="match status" value="1"/>
</dbReference>